<dbReference type="AlphaFoldDB" id="A0A2G9USX2"/>
<dbReference type="Proteomes" id="UP000230423">
    <property type="component" value="Unassembled WGS sequence"/>
</dbReference>
<organism evidence="1 2">
    <name type="scientific">Teladorsagia circumcincta</name>
    <name type="common">Brown stomach worm</name>
    <name type="synonym">Ostertagia circumcincta</name>
    <dbReference type="NCBI Taxonomy" id="45464"/>
    <lineage>
        <taxon>Eukaryota</taxon>
        <taxon>Metazoa</taxon>
        <taxon>Ecdysozoa</taxon>
        <taxon>Nematoda</taxon>
        <taxon>Chromadorea</taxon>
        <taxon>Rhabditida</taxon>
        <taxon>Rhabditina</taxon>
        <taxon>Rhabditomorpha</taxon>
        <taxon>Strongyloidea</taxon>
        <taxon>Trichostrongylidae</taxon>
        <taxon>Teladorsagia</taxon>
    </lineage>
</organism>
<reference evidence="1 2" key="1">
    <citation type="submission" date="2015-09" db="EMBL/GenBank/DDBJ databases">
        <title>Draft genome of the parasitic nematode Teladorsagia circumcincta isolate WARC Sus (inbred).</title>
        <authorList>
            <person name="Mitreva M."/>
        </authorList>
    </citation>
    <scope>NUCLEOTIDE SEQUENCE [LARGE SCALE GENOMIC DNA]</scope>
    <source>
        <strain evidence="1 2">S</strain>
    </source>
</reference>
<protein>
    <submittedName>
        <fullName evidence="1">Uncharacterized protein</fullName>
    </submittedName>
</protein>
<dbReference type="EMBL" id="KZ345475">
    <property type="protein sequence ID" value="PIO73335.1"/>
    <property type="molecule type" value="Genomic_DNA"/>
</dbReference>
<evidence type="ECO:0000313" key="1">
    <source>
        <dbReference type="EMBL" id="PIO73335.1"/>
    </source>
</evidence>
<sequence length="69" mass="8293">MNLLFTGSMKFILFITSFVAMLIGSSFGRIQSNHPDYYNWRWDEERNHIQQKLARERASNDPRFLHFGR</sequence>
<proteinExistence type="predicted"/>
<gene>
    <name evidence="1" type="ORF">TELCIR_04690</name>
</gene>
<keyword evidence="2" id="KW-1185">Reference proteome</keyword>
<accession>A0A2G9USX2</accession>
<evidence type="ECO:0000313" key="2">
    <source>
        <dbReference type="Proteomes" id="UP000230423"/>
    </source>
</evidence>
<name>A0A2G9USX2_TELCI</name>